<gene>
    <name evidence="1" type="ORF">ILEXP_LOCUS24346</name>
</gene>
<reference evidence="1 2" key="1">
    <citation type="submission" date="2024-02" db="EMBL/GenBank/DDBJ databases">
        <authorList>
            <person name="Vignale AGUSTIN F."/>
            <person name="Sosa J E."/>
            <person name="Modenutti C."/>
        </authorList>
    </citation>
    <scope>NUCLEOTIDE SEQUENCE [LARGE SCALE GENOMIC DNA]</scope>
</reference>
<dbReference type="AlphaFoldDB" id="A0ABC8SFH1"/>
<evidence type="ECO:0000313" key="1">
    <source>
        <dbReference type="EMBL" id="CAK9155932.1"/>
    </source>
</evidence>
<keyword evidence="2" id="KW-1185">Reference proteome</keyword>
<dbReference type="Proteomes" id="UP001642360">
    <property type="component" value="Unassembled WGS sequence"/>
</dbReference>
<evidence type="ECO:0000313" key="2">
    <source>
        <dbReference type="Proteomes" id="UP001642360"/>
    </source>
</evidence>
<dbReference type="EMBL" id="CAUOFW020002765">
    <property type="protein sequence ID" value="CAK9155932.1"/>
    <property type="molecule type" value="Genomic_DNA"/>
</dbReference>
<organism evidence="1 2">
    <name type="scientific">Ilex paraguariensis</name>
    <name type="common">yerba mate</name>
    <dbReference type="NCBI Taxonomy" id="185542"/>
    <lineage>
        <taxon>Eukaryota</taxon>
        <taxon>Viridiplantae</taxon>
        <taxon>Streptophyta</taxon>
        <taxon>Embryophyta</taxon>
        <taxon>Tracheophyta</taxon>
        <taxon>Spermatophyta</taxon>
        <taxon>Magnoliopsida</taxon>
        <taxon>eudicotyledons</taxon>
        <taxon>Gunneridae</taxon>
        <taxon>Pentapetalae</taxon>
        <taxon>asterids</taxon>
        <taxon>campanulids</taxon>
        <taxon>Aquifoliales</taxon>
        <taxon>Aquifoliaceae</taxon>
        <taxon>Ilex</taxon>
    </lineage>
</organism>
<protein>
    <submittedName>
        <fullName evidence="1">Uncharacterized protein</fullName>
    </submittedName>
</protein>
<accession>A0ABC8SFH1</accession>
<sequence length="118" mass="13392">MAVYMIYPQSDSVECMRVLSSAISIDNGRNLSPVLRRELENLDKDAECRKSAMKALNSYVKELDSKAIPHFLVQISEKKETGISSREHIYHCTKFLLVSMARKLSLTLIASWLPSSRT</sequence>
<comment type="caution">
    <text evidence="1">The sequence shown here is derived from an EMBL/GenBank/DDBJ whole genome shotgun (WGS) entry which is preliminary data.</text>
</comment>
<proteinExistence type="predicted"/>
<name>A0ABC8SFH1_9AQUA</name>